<keyword evidence="8" id="KW-1185">Reference proteome</keyword>
<evidence type="ECO:0000313" key="8">
    <source>
        <dbReference type="Proteomes" id="UP001151234"/>
    </source>
</evidence>
<comment type="similarity">
    <text evidence="1 4">Belongs to the D-isomer specific 2-hydroxyacid dehydrogenase family.</text>
</comment>
<proteinExistence type="inferred from homology"/>
<protein>
    <submittedName>
        <fullName evidence="7">C-terminal binding protein</fullName>
    </submittedName>
</protein>
<dbReference type="PROSITE" id="PS00670">
    <property type="entry name" value="D_2_HYDROXYACID_DH_2"/>
    <property type="match status" value="1"/>
</dbReference>
<gene>
    <name evidence="7" type="ORF">OQ273_03200</name>
</gene>
<dbReference type="InterPro" id="IPR043322">
    <property type="entry name" value="CtBP"/>
</dbReference>
<dbReference type="InterPro" id="IPR036291">
    <property type="entry name" value="NAD(P)-bd_dom_sf"/>
</dbReference>
<dbReference type="InterPro" id="IPR029753">
    <property type="entry name" value="D-isomer_DH_CS"/>
</dbReference>
<dbReference type="Pfam" id="PF02826">
    <property type="entry name" value="2-Hacid_dh_C"/>
    <property type="match status" value="1"/>
</dbReference>
<dbReference type="SUPFAM" id="SSF51735">
    <property type="entry name" value="NAD(P)-binding Rossmann-fold domains"/>
    <property type="match status" value="1"/>
</dbReference>
<dbReference type="AlphaFoldDB" id="A0A9X3UEC8"/>
<dbReference type="GO" id="GO:0003714">
    <property type="term" value="F:transcription corepressor activity"/>
    <property type="evidence" value="ECO:0007669"/>
    <property type="project" value="InterPro"/>
</dbReference>
<feature type="domain" description="D-isomer specific 2-hydroxyacid dehydrogenase catalytic" evidence="5">
    <location>
        <begin position="14"/>
        <end position="316"/>
    </location>
</feature>
<reference evidence="7" key="1">
    <citation type="submission" date="2022-11" db="EMBL/GenBank/DDBJ databases">
        <title>Draft genome sequence of Hoeflea poritis E7-10 and Hoeflea prorocentri PM5-8, separated from scleractinian coral Porites lutea and marine dinoflagellate.</title>
        <authorList>
            <person name="Zhang G."/>
            <person name="Wei Q."/>
            <person name="Cai L."/>
        </authorList>
    </citation>
    <scope>NUCLEOTIDE SEQUENCE</scope>
    <source>
        <strain evidence="7">PM5-8</strain>
    </source>
</reference>
<dbReference type="InterPro" id="IPR006139">
    <property type="entry name" value="D-isomer_2_OHA_DH_cat_dom"/>
</dbReference>
<evidence type="ECO:0000256" key="3">
    <source>
        <dbReference type="ARBA" id="ARBA00023027"/>
    </source>
</evidence>
<accession>A0A9X3UEC8</accession>
<sequence>MKIVVTDHTFGALKYERAVAEQHACEFQDFQCTDIVDTREAIRDAYIVFNNFAPMNKEVLEALPCDTLIIRYGVGVDNVDIEAATQRNITVCNVPDYGATAVADHATAFILALARRLATFDRAMQDGRWGAKSIVPRLPDLQDLTVGLLGFGRIAQEAAKRLSAFGSTLISSDPFADRQAAGRLGVEIVDITTLFERSNVLSIHAPLVEATNHIVNQRTISAMPDGAIIVNTSRGGLVDEVALANALHEGKLSGAALDVFEQEPPVKNSPLNDVPNLLRSPHAAFYSDRSLDNLQRLAAEEAGRFIRGESLRSALNL</sequence>
<dbReference type="PANTHER" id="PTHR43761">
    <property type="entry name" value="D-ISOMER SPECIFIC 2-HYDROXYACID DEHYDROGENASE FAMILY PROTEIN (AFU_ORTHOLOGUE AFUA_1G13630)"/>
    <property type="match status" value="1"/>
</dbReference>
<dbReference type="InterPro" id="IPR006140">
    <property type="entry name" value="D-isomer_DH_NAD-bd"/>
</dbReference>
<dbReference type="SUPFAM" id="SSF52283">
    <property type="entry name" value="Formate/glycerate dehydrogenase catalytic domain-like"/>
    <property type="match status" value="1"/>
</dbReference>
<feature type="domain" description="D-isomer specific 2-hydroxyacid dehydrogenase NAD-binding" evidence="6">
    <location>
        <begin position="108"/>
        <end position="284"/>
    </location>
</feature>
<dbReference type="PANTHER" id="PTHR43761:SF1">
    <property type="entry name" value="D-ISOMER SPECIFIC 2-HYDROXYACID DEHYDROGENASE CATALYTIC DOMAIN-CONTAINING PROTEIN-RELATED"/>
    <property type="match status" value="1"/>
</dbReference>
<dbReference type="InterPro" id="IPR050418">
    <property type="entry name" value="D-iso_2-hydroxyacid_DH_PdxB"/>
</dbReference>
<dbReference type="GO" id="GO:0016616">
    <property type="term" value="F:oxidoreductase activity, acting on the CH-OH group of donors, NAD or NADP as acceptor"/>
    <property type="evidence" value="ECO:0007669"/>
    <property type="project" value="InterPro"/>
</dbReference>
<dbReference type="Gene3D" id="3.40.50.720">
    <property type="entry name" value="NAD(P)-binding Rossmann-like Domain"/>
    <property type="match status" value="2"/>
</dbReference>
<evidence type="ECO:0000256" key="1">
    <source>
        <dbReference type="ARBA" id="ARBA00005854"/>
    </source>
</evidence>
<keyword evidence="2 4" id="KW-0560">Oxidoreductase</keyword>
<evidence type="ECO:0000313" key="7">
    <source>
        <dbReference type="EMBL" id="MDA5397572.1"/>
    </source>
</evidence>
<dbReference type="Proteomes" id="UP001151234">
    <property type="component" value="Unassembled WGS sequence"/>
</dbReference>
<dbReference type="RefSeq" id="WP_267989031.1">
    <property type="nucleotide sequence ID" value="NZ_JAPJZI010000001.1"/>
</dbReference>
<evidence type="ECO:0000256" key="2">
    <source>
        <dbReference type="ARBA" id="ARBA00023002"/>
    </source>
</evidence>
<name>A0A9X3UEC8_9HYPH</name>
<dbReference type="CDD" id="cd05299">
    <property type="entry name" value="CtBP_dh"/>
    <property type="match status" value="1"/>
</dbReference>
<evidence type="ECO:0000259" key="6">
    <source>
        <dbReference type="Pfam" id="PF02826"/>
    </source>
</evidence>
<keyword evidence="3" id="KW-0520">NAD</keyword>
<organism evidence="7 8">
    <name type="scientific">Hoeflea prorocentri</name>
    <dbReference type="NCBI Taxonomy" id="1922333"/>
    <lineage>
        <taxon>Bacteria</taxon>
        <taxon>Pseudomonadati</taxon>
        <taxon>Pseudomonadota</taxon>
        <taxon>Alphaproteobacteria</taxon>
        <taxon>Hyphomicrobiales</taxon>
        <taxon>Rhizobiaceae</taxon>
        <taxon>Hoeflea</taxon>
    </lineage>
</organism>
<evidence type="ECO:0000256" key="4">
    <source>
        <dbReference type="RuleBase" id="RU003719"/>
    </source>
</evidence>
<dbReference type="PROSITE" id="PS00671">
    <property type="entry name" value="D_2_HYDROXYACID_DH_3"/>
    <property type="match status" value="1"/>
</dbReference>
<dbReference type="EMBL" id="JAPJZI010000001">
    <property type="protein sequence ID" value="MDA5397572.1"/>
    <property type="molecule type" value="Genomic_DNA"/>
</dbReference>
<dbReference type="Pfam" id="PF00389">
    <property type="entry name" value="2-Hacid_dh"/>
    <property type="match status" value="1"/>
</dbReference>
<comment type="caution">
    <text evidence="7">The sequence shown here is derived from an EMBL/GenBank/DDBJ whole genome shotgun (WGS) entry which is preliminary data.</text>
</comment>
<evidence type="ECO:0000259" key="5">
    <source>
        <dbReference type="Pfam" id="PF00389"/>
    </source>
</evidence>
<dbReference type="GO" id="GO:0051287">
    <property type="term" value="F:NAD binding"/>
    <property type="evidence" value="ECO:0007669"/>
    <property type="project" value="InterPro"/>
</dbReference>